<reference evidence="2 3" key="1">
    <citation type="submission" date="2018-08" db="EMBL/GenBank/DDBJ databases">
        <title>A genome reference for cultivated species of the human gut microbiota.</title>
        <authorList>
            <person name="Zou Y."/>
            <person name="Xue W."/>
            <person name="Luo G."/>
        </authorList>
    </citation>
    <scope>NUCLEOTIDE SEQUENCE [LARGE SCALE GENOMIC DNA]</scope>
    <source>
        <strain evidence="2 3">AM16-54</strain>
    </source>
</reference>
<feature type="signal peptide" evidence="1">
    <location>
        <begin position="1"/>
        <end position="21"/>
    </location>
</feature>
<evidence type="ECO:0008006" key="4">
    <source>
        <dbReference type="Google" id="ProtNLM"/>
    </source>
</evidence>
<comment type="caution">
    <text evidence="2">The sequence shown here is derived from an EMBL/GenBank/DDBJ whole genome shotgun (WGS) entry which is preliminary data.</text>
</comment>
<sequence>MKRILCFIMFVLLLVSCSKDSGEEVGLISNYIEVAGVRHEIDKFAIENETDFRIGSKKDGTYISFGYTWYKVPIDEKIYFVETDEYLEYFELVDNYRKCNLTDGSSDSFYLIKKNGDKYIVDIYIGSSKYKTIVHYEGKMI</sequence>
<proteinExistence type="predicted"/>
<dbReference type="Proteomes" id="UP000284548">
    <property type="component" value="Unassembled WGS sequence"/>
</dbReference>
<evidence type="ECO:0000313" key="2">
    <source>
        <dbReference type="EMBL" id="RHH81402.1"/>
    </source>
</evidence>
<protein>
    <recommendedName>
        <fullName evidence="4">Lipoprotein</fullName>
    </recommendedName>
</protein>
<evidence type="ECO:0000256" key="1">
    <source>
        <dbReference type="SAM" id="SignalP"/>
    </source>
</evidence>
<dbReference type="PROSITE" id="PS51257">
    <property type="entry name" value="PROKAR_LIPOPROTEIN"/>
    <property type="match status" value="1"/>
</dbReference>
<organism evidence="2 3">
    <name type="scientific">Segatella copri</name>
    <dbReference type="NCBI Taxonomy" id="165179"/>
    <lineage>
        <taxon>Bacteria</taxon>
        <taxon>Pseudomonadati</taxon>
        <taxon>Bacteroidota</taxon>
        <taxon>Bacteroidia</taxon>
        <taxon>Bacteroidales</taxon>
        <taxon>Prevotellaceae</taxon>
        <taxon>Segatella</taxon>
    </lineage>
</organism>
<accession>A0A3R6HQ42</accession>
<dbReference type="RefSeq" id="WP_147380638.1">
    <property type="nucleotide sequence ID" value="NZ_QRKB01000025.1"/>
</dbReference>
<gene>
    <name evidence="2" type="ORF">DW192_10090</name>
</gene>
<dbReference type="AlphaFoldDB" id="A0A3R6HQ42"/>
<feature type="chain" id="PRO_5018597096" description="Lipoprotein" evidence="1">
    <location>
        <begin position="22"/>
        <end position="141"/>
    </location>
</feature>
<evidence type="ECO:0000313" key="3">
    <source>
        <dbReference type="Proteomes" id="UP000284548"/>
    </source>
</evidence>
<dbReference type="EMBL" id="QRKB01000025">
    <property type="protein sequence ID" value="RHH81402.1"/>
    <property type="molecule type" value="Genomic_DNA"/>
</dbReference>
<keyword evidence="1" id="KW-0732">Signal</keyword>
<name>A0A3R6HQ42_9BACT</name>